<dbReference type="Gene3D" id="3.60.15.10">
    <property type="entry name" value="Ribonuclease Z/Hydroxyacylglutathione hydrolase-like"/>
    <property type="match status" value="1"/>
</dbReference>
<reference evidence="1" key="1">
    <citation type="submission" date="2020-10" db="EMBL/GenBank/DDBJ databases">
        <authorList>
            <person name="Gilroy R."/>
        </authorList>
    </citation>
    <scope>NUCLEOTIDE SEQUENCE</scope>
    <source>
        <strain evidence="1">G3-8215</strain>
    </source>
</reference>
<dbReference type="InterPro" id="IPR036866">
    <property type="entry name" value="RibonucZ/Hydroxyglut_hydro"/>
</dbReference>
<protein>
    <submittedName>
        <fullName evidence="1">Uncharacterized protein</fullName>
    </submittedName>
</protein>
<name>A0A940IHP5_9BACT</name>
<dbReference type="Proteomes" id="UP000725002">
    <property type="component" value="Unassembled WGS sequence"/>
</dbReference>
<dbReference type="AlphaFoldDB" id="A0A940IHP5"/>
<evidence type="ECO:0000313" key="2">
    <source>
        <dbReference type="Proteomes" id="UP000725002"/>
    </source>
</evidence>
<gene>
    <name evidence="1" type="ORF">IAB75_02295</name>
</gene>
<sequence length="220" mass="25105">MEKFKVGSRKQFILRHNPGKYKKLFEVRNLCANGIVWTGKGEKTKPMFSGDPELFDENMNSCGFRIRYGDFSYYNCGDIPGGNFPLCKSLERDFESYVSDVCGKITVMKCDHHAATDAVNMKLIAAADPEVFIIPACHREHPYKATMVRMTDPLCNYPEKKEFYITSESSRKDLGEALWKHFKPAGHIVVRVYPGGERYQIFVLDVRTMNVIYSSSISGK</sequence>
<evidence type="ECO:0000313" key="1">
    <source>
        <dbReference type="EMBL" id="MBO8482936.1"/>
    </source>
</evidence>
<organism evidence="1 2">
    <name type="scientific">Candidatus Cryptobacteroides avicola</name>
    <dbReference type="NCBI Taxonomy" id="2840757"/>
    <lineage>
        <taxon>Bacteria</taxon>
        <taxon>Pseudomonadati</taxon>
        <taxon>Bacteroidota</taxon>
        <taxon>Bacteroidia</taxon>
        <taxon>Bacteroidales</taxon>
        <taxon>Candidatus Cryptobacteroides</taxon>
    </lineage>
</organism>
<accession>A0A940IHP5</accession>
<dbReference type="EMBL" id="JADILV010000014">
    <property type="protein sequence ID" value="MBO8482936.1"/>
    <property type="molecule type" value="Genomic_DNA"/>
</dbReference>
<reference evidence="1" key="2">
    <citation type="journal article" date="2021" name="PeerJ">
        <title>Extensive microbial diversity within the chicken gut microbiome revealed by metagenomics and culture.</title>
        <authorList>
            <person name="Gilroy R."/>
            <person name="Ravi A."/>
            <person name="Getino M."/>
            <person name="Pursley I."/>
            <person name="Horton D.L."/>
            <person name="Alikhan N.F."/>
            <person name="Baker D."/>
            <person name="Gharbi K."/>
            <person name="Hall N."/>
            <person name="Watson M."/>
            <person name="Adriaenssens E.M."/>
            <person name="Foster-Nyarko E."/>
            <person name="Jarju S."/>
            <person name="Secka A."/>
            <person name="Antonio M."/>
            <person name="Oren A."/>
            <person name="Chaudhuri R.R."/>
            <person name="La Ragione R."/>
            <person name="Hildebrand F."/>
            <person name="Pallen M.J."/>
        </authorList>
    </citation>
    <scope>NUCLEOTIDE SEQUENCE</scope>
    <source>
        <strain evidence="1">G3-8215</strain>
    </source>
</reference>
<proteinExistence type="predicted"/>
<comment type="caution">
    <text evidence="1">The sequence shown here is derived from an EMBL/GenBank/DDBJ whole genome shotgun (WGS) entry which is preliminary data.</text>
</comment>